<proteinExistence type="predicted"/>
<dbReference type="EMBL" id="JAWDGP010003560">
    <property type="protein sequence ID" value="KAK3773098.1"/>
    <property type="molecule type" value="Genomic_DNA"/>
</dbReference>
<dbReference type="Proteomes" id="UP001283361">
    <property type="component" value="Unassembled WGS sequence"/>
</dbReference>
<keyword evidence="2" id="KW-1185">Reference proteome</keyword>
<dbReference type="AlphaFoldDB" id="A0AAE1DKU8"/>
<evidence type="ECO:0000313" key="1">
    <source>
        <dbReference type="EMBL" id="KAK3773098.1"/>
    </source>
</evidence>
<evidence type="ECO:0000313" key="2">
    <source>
        <dbReference type="Proteomes" id="UP001283361"/>
    </source>
</evidence>
<name>A0AAE1DKU8_9GAST</name>
<organism evidence="1 2">
    <name type="scientific">Elysia crispata</name>
    <name type="common">lettuce slug</name>
    <dbReference type="NCBI Taxonomy" id="231223"/>
    <lineage>
        <taxon>Eukaryota</taxon>
        <taxon>Metazoa</taxon>
        <taxon>Spiralia</taxon>
        <taxon>Lophotrochozoa</taxon>
        <taxon>Mollusca</taxon>
        <taxon>Gastropoda</taxon>
        <taxon>Heterobranchia</taxon>
        <taxon>Euthyneura</taxon>
        <taxon>Panpulmonata</taxon>
        <taxon>Sacoglossa</taxon>
        <taxon>Placobranchoidea</taxon>
        <taxon>Plakobranchidae</taxon>
        <taxon>Elysia</taxon>
    </lineage>
</organism>
<accession>A0AAE1DKU8</accession>
<reference evidence="1" key="1">
    <citation type="journal article" date="2023" name="G3 (Bethesda)">
        <title>A reference genome for the long-term kleptoplast-retaining sea slug Elysia crispata morphotype clarki.</title>
        <authorList>
            <person name="Eastman K.E."/>
            <person name="Pendleton A.L."/>
            <person name="Shaikh M.A."/>
            <person name="Suttiyut T."/>
            <person name="Ogas R."/>
            <person name="Tomko P."/>
            <person name="Gavelis G."/>
            <person name="Widhalm J.R."/>
            <person name="Wisecaver J.H."/>
        </authorList>
    </citation>
    <scope>NUCLEOTIDE SEQUENCE</scope>
    <source>
        <strain evidence="1">ECLA1</strain>
    </source>
</reference>
<gene>
    <name evidence="1" type="ORF">RRG08_016202</name>
</gene>
<comment type="caution">
    <text evidence="1">The sequence shown here is derived from an EMBL/GenBank/DDBJ whole genome shotgun (WGS) entry which is preliminary data.</text>
</comment>
<protein>
    <submittedName>
        <fullName evidence="1">Uncharacterized protein</fullName>
    </submittedName>
</protein>
<sequence>MLVDLCATKGRGDLDTLLTNSEEQTVRNREKRCSDPLITIRGQRYYGKKARRRLEARPEEVELKVLHECCYSSAFLSSPLLQAVLVDKSKNYNISTNGVNDQQVNIIVDAASSISTRQRDLACESGRLTPVIDLAADCLDSRD</sequence>